<dbReference type="SUPFAM" id="SSF51126">
    <property type="entry name" value="Pectin lyase-like"/>
    <property type="match status" value="1"/>
</dbReference>
<gene>
    <name evidence="5" type="ORF">PMG11_02570</name>
</gene>
<dbReference type="PANTHER" id="PTHR31736:SF19">
    <property type="entry name" value="PECTIN LYASE SUPERFAMILY PROTEIN-RELATED"/>
    <property type="match status" value="1"/>
</dbReference>
<keyword evidence="3" id="KW-1015">Disulfide bond</keyword>
<dbReference type="GO" id="GO:0005576">
    <property type="term" value="C:extracellular region"/>
    <property type="evidence" value="ECO:0007669"/>
    <property type="project" value="UniProtKB-SubCell"/>
</dbReference>
<evidence type="ECO:0000256" key="3">
    <source>
        <dbReference type="ARBA" id="ARBA00023157"/>
    </source>
</evidence>
<feature type="chain" id="PRO_5002522842" description="Pectate lyase superfamily protein domain-containing protein" evidence="4">
    <location>
        <begin position="19"/>
        <end position="247"/>
    </location>
</feature>
<name>A0A0F7TN03_PENBI</name>
<dbReference type="OrthoDB" id="2268901at2759"/>
<organism evidence="5 6">
    <name type="scientific">Penicillium brasilianum</name>
    <dbReference type="NCBI Taxonomy" id="104259"/>
    <lineage>
        <taxon>Eukaryota</taxon>
        <taxon>Fungi</taxon>
        <taxon>Dikarya</taxon>
        <taxon>Ascomycota</taxon>
        <taxon>Pezizomycotina</taxon>
        <taxon>Eurotiomycetes</taxon>
        <taxon>Eurotiomycetidae</taxon>
        <taxon>Eurotiales</taxon>
        <taxon>Aspergillaceae</taxon>
        <taxon>Penicillium</taxon>
    </lineage>
</organism>
<evidence type="ECO:0000256" key="1">
    <source>
        <dbReference type="ARBA" id="ARBA00004613"/>
    </source>
</evidence>
<dbReference type="InterPro" id="IPR012334">
    <property type="entry name" value="Pectin_lyas_fold"/>
</dbReference>
<evidence type="ECO:0000256" key="4">
    <source>
        <dbReference type="SAM" id="SignalP"/>
    </source>
</evidence>
<accession>A0A0F7TN03</accession>
<dbReference type="EMBL" id="CDHK01000002">
    <property type="protein sequence ID" value="CEJ56362.1"/>
    <property type="molecule type" value="Genomic_DNA"/>
</dbReference>
<dbReference type="Gene3D" id="2.160.20.10">
    <property type="entry name" value="Single-stranded right-handed beta-helix, Pectin lyase-like"/>
    <property type="match status" value="1"/>
</dbReference>
<evidence type="ECO:0000313" key="5">
    <source>
        <dbReference type="EMBL" id="CEJ56362.1"/>
    </source>
</evidence>
<dbReference type="AlphaFoldDB" id="A0A0F7TN03"/>
<keyword evidence="6" id="KW-1185">Reference proteome</keyword>
<feature type="signal peptide" evidence="4">
    <location>
        <begin position="1"/>
        <end position="18"/>
    </location>
</feature>
<dbReference type="InterPro" id="IPR011050">
    <property type="entry name" value="Pectin_lyase_fold/virulence"/>
</dbReference>
<proteinExistence type="predicted"/>
<protein>
    <recommendedName>
        <fullName evidence="7">Pectate lyase superfamily protein domain-containing protein</fullName>
    </recommendedName>
</protein>
<evidence type="ECO:0000256" key="2">
    <source>
        <dbReference type="ARBA" id="ARBA00022525"/>
    </source>
</evidence>
<keyword evidence="4" id="KW-0732">Signal</keyword>
<sequence length="247" mass="26521">MHAKILLLGLGCASVAWAQLADTSDYPSGPLTSSSTKWATKVCDITKYGAVADGATDAGAAILAAFDTCASGGVVNIPSGTFALKTWATLSGGSAWAINLEGIIVRTGTAGGNIIYIEHSTDFELYSSNSEGAMQGYGYEFHSKGEYGPRLLRLYDDKYYSLLLREPVTNSAIHDIALVDSPAFHLTLDTYNQGEVYNMIIRGGNKGGLNSINLWGFDLWIHDVEVTNKDKYVTVKSPANHILVENI</sequence>
<dbReference type="Proteomes" id="UP000042958">
    <property type="component" value="Unassembled WGS sequence"/>
</dbReference>
<dbReference type="PANTHER" id="PTHR31736">
    <property type="match status" value="1"/>
</dbReference>
<evidence type="ECO:0000313" key="6">
    <source>
        <dbReference type="Proteomes" id="UP000042958"/>
    </source>
</evidence>
<reference evidence="6" key="1">
    <citation type="journal article" date="2015" name="Genome Announc.">
        <title>Draft genome sequence of the fungus Penicillium brasilianum MG11.</title>
        <authorList>
            <person name="Horn F."/>
            <person name="Linde J."/>
            <person name="Mattern D.J."/>
            <person name="Walther G."/>
            <person name="Guthke R."/>
            <person name="Brakhage A.A."/>
            <person name="Valiante V."/>
        </authorList>
    </citation>
    <scope>NUCLEOTIDE SEQUENCE [LARGE SCALE GENOMIC DNA]</scope>
    <source>
        <strain evidence="6">MG11</strain>
    </source>
</reference>
<keyword evidence="2" id="KW-0964">Secreted</keyword>
<evidence type="ECO:0008006" key="7">
    <source>
        <dbReference type="Google" id="ProtNLM"/>
    </source>
</evidence>
<comment type="subcellular location">
    <subcellularLocation>
        <location evidence="1">Secreted</location>
    </subcellularLocation>
</comment>